<dbReference type="InterPro" id="IPR018644">
    <property type="entry name" value="DUF2071"/>
</dbReference>
<dbReference type="PANTHER" id="PTHR39186">
    <property type="entry name" value="DUF2071 FAMILY PROTEIN"/>
    <property type="match status" value="1"/>
</dbReference>
<dbReference type="EMBL" id="CP110615">
    <property type="protein sequence ID" value="UZJ26530.1"/>
    <property type="molecule type" value="Genomic_DNA"/>
</dbReference>
<dbReference type="PANTHER" id="PTHR39186:SF1">
    <property type="entry name" value="DUF2071 DOMAIN-CONTAINING PROTEIN"/>
    <property type="match status" value="1"/>
</dbReference>
<dbReference type="SUPFAM" id="SSF160104">
    <property type="entry name" value="Acetoacetate decarboxylase-like"/>
    <property type="match status" value="1"/>
</dbReference>
<accession>A0ABY6P4C6</accession>
<dbReference type="Proteomes" id="UP001164965">
    <property type="component" value="Chromosome"/>
</dbReference>
<gene>
    <name evidence="1" type="ORF">RHODO2019_05240</name>
</gene>
<evidence type="ECO:0000313" key="1">
    <source>
        <dbReference type="EMBL" id="UZJ26530.1"/>
    </source>
</evidence>
<dbReference type="InterPro" id="IPR023375">
    <property type="entry name" value="ADC_dom_sf"/>
</dbReference>
<name>A0ABY6P4C6_9NOCA</name>
<proteinExistence type="predicted"/>
<dbReference type="RefSeq" id="WP_265384634.1">
    <property type="nucleotide sequence ID" value="NZ_CP110615.1"/>
</dbReference>
<evidence type="ECO:0000313" key="2">
    <source>
        <dbReference type="Proteomes" id="UP001164965"/>
    </source>
</evidence>
<keyword evidence="2" id="KW-1185">Reference proteome</keyword>
<organism evidence="1 2">
    <name type="scientific">Rhodococcus antarcticus</name>
    <dbReference type="NCBI Taxonomy" id="2987751"/>
    <lineage>
        <taxon>Bacteria</taxon>
        <taxon>Bacillati</taxon>
        <taxon>Actinomycetota</taxon>
        <taxon>Actinomycetes</taxon>
        <taxon>Mycobacteriales</taxon>
        <taxon>Nocardiaceae</taxon>
        <taxon>Rhodococcus</taxon>
    </lineage>
</organism>
<sequence length="261" mass="28659">MLPAGVSVEPVSHRPPVAVRPVLLHQHWADVVFLHWPVPVERVAPLMPAGVHPDVHGGTTWVGLVHFRMVRLGFGPLPGLPWLGDFAETNVRLYSVDDEGRRGVVFRSLDADRGLPVLGARGAAALPYSWAPSRVHVERSAGAASTVRYDTVRRWPGPRGTATHTEVRVGGPIAEPTELEHFLTARWALHTSRLGPRGRTTVRWPNEHPQWKLHTAELEHLTEDAVAAGGLPGVTDAPPASVLYSPGLPVRFGPWRRVRTR</sequence>
<reference evidence="1" key="1">
    <citation type="submission" date="2022-10" db="EMBL/GenBank/DDBJ databases">
        <title>Rhodococcus sp.75.</title>
        <authorList>
            <person name="Sun M."/>
        </authorList>
    </citation>
    <scope>NUCLEOTIDE SEQUENCE</scope>
    <source>
        <strain evidence="1">75</strain>
    </source>
</reference>
<protein>
    <submittedName>
        <fullName evidence="1">DUF2071 domain-containing protein</fullName>
    </submittedName>
</protein>
<dbReference type="Pfam" id="PF09844">
    <property type="entry name" value="DUF2071"/>
    <property type="match status" value="1"/>
</dbReference>